<dbReference type="Proteomes" id="UP000054845">
    <property type="component" value="Unassembled WGS sequence"/>
</dbReference>
<protein>
    <submittedName>
        <fullName evidence="3">Uncharacterized protein</fullName>
    </submittedName>
</protein>
<accession>A0A0P1BDS3</accession>
<sequence length="374" mass="40713">MLPNEALAIMNKHIDVMKGIAMRLDESLSAAGKMYSVADLREKANAAIAAKNEALVSILDGDLRIIFGRAITQTWLPDMLNLIRAKKRGEHELTVATFRNADNLDPRPAVLRAVGGSGGAASESESASSRATSATPACAATASFYDGLMDNQGQLDTLESHQEHNDTFESANQGNDSQASTQPAIAPHLPSASGHQLPRSLSTAACTTGDDIHNERAHISKIVQLMRETLKAEAVQRKADEERRKEDIAREAIECQRDCKLFAATMLQAVRMLPSEPGSCAPSVPARSQATATPNDAMLPPFPGRRVLASEEERQKVERSHWLQRGASTALATPDDDVNRNDNVNRDDDKNRDDDANRNDDANRDDNTNRDRDA</sequence>
<dbReference type="OrthoDB" id="10621897at2759"/>
<feature type="compositionally biased region" description="Basic and acidic residues" evidence="2">
    <location>
        <begin position="337"/>
        <end position="374"/>
    </location>
</feature>
<proteinExistence type="predicted"/>
<feature type="coiled-coil region" evidence="1">
    <location>
        <begin position="225"/>
        <end position="258"/>
    </location>
</feature>
<evidence type="ECO:0000256" key="2">
    <source>
        <dbReference type="SAM" id="MobiDB-lite"/>
    </source>
</evidence>
<evidence type="ECO:0000313" key="3">
    <source>
        <dbReference type="EMBL" id="CEH14048.1"/>
    </source>
</evidence>
<feature type="region of interest" description="Disordered" evidence="2">
    <location>
        <begin position="276"/>
        <end position="374"/>
    </location>
</feature>
<organism evidence="3 4">
    <name type="scientific">Ceraceosorus bombacis</name>
    <dbReference type="NCBI Taxonomy" id="401625"/>
    <lineage>
        <taxon>Eukaryota</taxon>
        <taxon>Fungi</taxon>
        <taxon>Dikarya</taxon>
        <taxon>Basidiomycota</taxon>
        <taxon>Ustilaginomycotina</taxon>
        <taxon>Exobasidiomycetes</taxon>
        <taxon>Ceraceosorales</taxon>
        <taxon>Ceraceosoraceae</taxon>
        <taxon>Ceraceosorus</taxon>
    </lineage>
</organism>
<dbReference type="EMBL" id="CCYA01000238">
    <property type="protein sequence ID" value="CEH14048.1"/>
    <property type="molecule type" value="Genomic_DNA"/>
</dbReference>
<feature type="compositionally biased region" description="Polar residues" evidence="2">
    <location>
        <begin position="168"/>
        <end position="183"/>
    </location>
</feature>
<feature type="region of interest" description="Disordered" evidence="2">
    <location>
        <begin position="114"/>
        <end position="133"/>
    </location>
</feature>
<feature type="compositionally biased region" description="Basic and acidic residues" evidence="2">
    <location>
        <begin position="308"/>
        <end position="321"/>
    </location>
</feature>
<reference evidence="3 4" key="1">
    <citation type="submission" date="2014-09" db="EMBL/GenBank/DDBJ databases">
        <authorList>
            <person name="Magalhaes I.L.F."/>
            <person name="Oliveira U."/>
            <person name="Santos F.R."/>
            <person name="Vidigal T.H.D.A."/>
            <person name="Brescovit A.D."/>
            <person name="Santos A.J."/>
        </authorList>
    </citation>
    <scope>NUCLEOTIDE SEQUENCE [LARGE SCALE GENOMIC DNA]</scope>
</reference>
<feature type="compositionally biased region" description="Low complexity" evidence="2">
    <location>
        <begin position="120"/>
        <end position="133"/>
    </location>
</feature>
<name>A0A0P1BDS3_9BASI</name>
<dbReference type="AlphaFoldDB" id="A0A0P1BDS3"/>
<evidence type="ECO:0000256" key="1">
    <source>
        <dbReference type="SAM" id="Coils"/>
    </source>
</evidence>
<keyword evidence="1" id="KW-0175">Coiled coil</keyword>
<evidence type="ECO:0000313" key="4">
    <source>
        <dbReference type="Proteomes" id="UP000054845"/>
    </source>
</evidence>
<keyword evidence="4" id="KW-1185">Reference proteome</keyword>
<feature type="region of interest" description="Disordered" evidence="2">
    <location>
        <begin position="164"/>
        <end position="199"/>
    </location>
</feature>